<accession>A0A8J4GVK6</accession>
<comment type="caution">
    <text evidence="1">The sequence shown here is derived from an EMBL/GenBank/DDBJ whole genome shotgun (WGS) entry which is preliminary data.</text>
</comment>
<dbReference type="Proteomes" id="UP000722791">
    <property type="component" value="Unassembled WGS sequence"/>
</dbReference>
<reference evidence="1" key="1">
    <citation type="journal article" date="2021" name="Proc. Natl. Acad. Sci. U.S.A.">
        <title>Three genomes in the algal genus Volvox reveal the fate of a haploid sex-determining region after a transition to homothallism.</title>
        <authorList>
            <person name="Yamamoto K."/>
            <person name="Hamaji T."/>
            <person name="Kawai-Toyooka H."/>
            <person name="Matsuzaki R."/>
            <person name="Takahashi F."/>
            <person name="Nishimura Y."/>
            <person name="Kawachi M."/>
            <person name="Noguchi H."/>
            <person name="Minakuchi Y."/>
            <person name="Umen J.G."/>
            <person name="Toyoda A."/>
            <person name="Nozaki H."/>
        </authorList>
    </citation>
    <scope>NUCLEOTIDE SEQUENCE</scope>
    <source>
        <strain evidence="1">NIES-3785</strain>
    </source>
</reference>
<evidence type="ECO:0000313" key="1">
    <source>
        <dbReference type="EMBL" id="GIM16108.1"/>
    </source>
</evidence>
<dbReference type="EMBL" id="BNCQ01000074">
    <property type="protein sequence ID" value="GIM16108.1"/>
    <property type="molecule type" value="Genomic_DNA"/>
</dbReference>
<sequence length="132" mass="14581">MFLFSEHRHGHHYTAVTSVPTPPPGLRARNAAFRSPHSHQFPPAGSQSLSSSSLTDVSHKLGSYNAAKAMGGSRLYRMEDTNPRSIWRKIRVLSPLLLMDMALPLMHPASLPRITYVDRVPGFSPIRIGANP</sequence>
<name>A0A8J4GVK6_9CHLO</name>
<evidence type="ECO:0000313" key="2">
    <source>
        <dbReference type="Proteomes" id="UP000722791"/>
    </source>
</evidence>
<gene>
    <name evidence="1" type="ORF">Vretimale_18754</name>
</gene>
<dbReference type="AlphaFoldDB" id="A0A8J4GVK6"/>
<protein>
    <submittedName>
        <fullName evidence="1">Uncharacterized protein</fullName>
    </submittedName>
</protein>
<organism evidence="1 2">
    <name type="scientific">Volvox reticuliferus</name>
    <dbReference type="NCBI Taxonomy" id="1737510"/>
    <lineage>
        <taxon>Eukaryota</taxon>
        <taxon>Viridiplantae</taxon>
        <taxon>Chlorophyta</taxon>
        <taxon>core chlorophytes</taxon>
        <taxon>Chlorophyceae</taxon>
        <taxon>CS clade</taxon>
        <taxon>Chlamydomonadales</taxon>
        <taxon>Volvocaceae</taxon>
        <taxon>Volvox</taxon>
    </lineage>
</organism>
<proteinExistence type="predicted"/>